<feature type="coiled-coil region" evidence="5">
    <location>
        <begin position="306"/>
        <end position="370"/>
    </location>
</feature>
<evidence type="ECO:0000256" key="6">
    <source>
        <dbReference type="SAM" id="Phobius"/>
    </source>
</evidence>
<dbReference type="Pfam" id="PF02078">
    <property type="entry name" value="Synapsin"/>
    <property type="match status" value="1"/>
</dbReference>
<evidence type="ECO:0000256" key="4">
    <source>
        <dbReference type="ARBA" id="ARBA00034103"/>
    </source>
</evidence>
<evidence type="ECO:0000259" key="7">
    <source>
        <dbReference type="Pfam" id="PF02078"/>
    </source>
</evidence>
<feature type="transmembrane region" description="Helical" evidence="6">
    <location>
        <begin position="378"/>
        <end position="397"/>
    </location>
</feature>
<keyword evidence="6" id="KW-1133">Transmembrane helix</keyword>
<feature type="domain" description="Synapsin ATP-binding" evidence="8">
    <location>
        <begin position="108"/>
        <end position="306"/>
    </location>
</feature>
<protein>
    <recommendedName>
        <fullName evidence="10">ATP-grasp domain-containing protein</fullName>
    </recommendedName>
</protein>
<proteinExistence type="inferred from homology"/>
<evidence type="ECO:0000256" key="1">
    <source>
        <dbReference type="ARBA" id="ARBA00008243"/>
    </source>
</evidence>
<keyword evidence="3" id="KW-0770">Synapse</keyword>
<keyword evidence="6" id="KW-0812">Transmembrane</keyword>
<feature type="domain" description="Synapsin pre-ATP-grasp" evidence="7">
    <location>
        <begin position="1"/>
        <end position="106"/>
    </location>
</feature>
<dbReference type="PANTHER" id="PTHR10841:SF17">
    <property type="entry name" value="SYNAPSIN"/>
    <property type="match status" value="1"/>
</dbReference>
<reference evidence="9" key="1">
    <citation type="journal article" date="2020" name="J. Eukaryot. Microbiol.">
        <title>De novo Sequencing, Assembly and Annotation of the Transcriptome for the Free-Living Testate Amoeba Arcella intermedia.</title>
        <authorList>
            <person name="Ribeiro G.M."/>
            <person name="Porfirio-Sousa A.L."/>
            <person name="Maurer-Alcala X.X."/>
            <person name="Katz L.A."/>
            <person name="Lahr D.J.G."/>
        </authorList>
    </citation>
    <scope>NUCLEOTIDE SEQUENCE</scope>
</reference>
<comment type="subcellular location">
    <subcellularLocation>
        <location evidence="4">Synapse</location>
    </subcellularLocation>
</comment>
<dbReference type="GO" id="GO:0005524">
    <property type="term" value="F:ATP binding"/>
    <property type="evidence" value="ECO:0007669"/>
    <property type="project" value="InterPro"/>
</dbReference>
<dbReference type="Pfam" id="PF02750">
    <property type="entry name" value="Synapsin_C"/>
    <property type="match status" value="1"/>
</dbReference>
<dbReference type="InterPro" id="IPR001359">
    <property type="entry name" value="Synapsin"/>
</dbReference>
<dbReference type="SUPFAM" id="SSF56059">
    <property type="entry name" value="Glutathione synthetase ATP-binding domain-like"/>
    <property type="match status" value="1"/>
</dbReference>
<evidence type="ECO:0008006" key="10">
    <source>
        <dbReference type="Google" id="ProtNLM"/>
    </source>
</evidence>
<evidence type="ECO:0000256" key="5">
    <source>
        <dbReference type="SAM" id="Coils"/>
    </source>
</evidence>
<organism evidence="9">
    <name type="scientific">Arcella intermedia</name>
    <dbReference type="NCBI Taxonomy" id="1963864"/>
    <lineage>
        <taxon>Eukaryota</taxon>
        <taxon>Amoebozoa</taxon>
        <taxon>Tubulinea</taxon>
        <taxon>Elardia</taxon>
        <taxon>Arcellinida</taxon>
        <taxon>Sphaerothecina</taxon>
        <taxon>Arcellidae</taxon>
        <taxon>Arcella</taxon>
    </lineage>
</organism>
<name>A0A6B2L613_9EUKA</name>
<comment type="similarity">
    <text evidence="1">Belongs to the synapsin family.</text>
</comment>
<evidence type="ECO:0000259" key="8">
    <source>
        <dbReference type="Pfam" id="PF02750"/>
    </source>
</evidence>
<dbReference type="AlphaFoldDB" id="A0A6B2L613"/>
<dbReference type="SUPFAM" id="SSF52440">
    <property type="entry name" value="PreATP-grasp domain"/>
    <property type="match status" value="1"/>
</dbReference>
<accession>A0A6B2L613</accession>
<dbReference type="EMBL" id="GIBP01003437">
    <property type="protein sequence ID" value="NDV32406.1"/>
    <property type="molecule type" value="Transcribed_RNA"/>
</dbReference>
<dbReference type="InterPro" id="IPR013815">
    <property type="entry name" value="ATP_grasp_subdomain_1"/>
</dbReference>
<dbReference type="InterPro" id="IPR020898">
    <property type="entry name" value="Synapsin_ATP-bd_dom"/>
</dbReference>
<keyword evidence="6" id="KW-0472">Membrane</keyword>
<keyword evidence="2" id="KW-0597">Phosphoprotein</keyword>
<dbReference type="Gene3D" id="3.30.470.20">
    <property type="entry name" value="ATP-grasp fold, B domain"/>
    <property type="match status" value="1"/>
</dbReference>
<dbReference type="InterPro" id="IPR016185">
    <property type="entry name" value="PreATP-grasp_dom_sf"/>
</dbReference>
<evidence type="ECO:0000313" key="9">
    <source>
        <dbReference type="EMBL" id="NDV32406.1"/>
    </source>
</evidence>
<dbReference type="InterPro" id="IPR020897">
    <property type="entry name" value="Synapsin_pre-ATP-grasp_dom"/>
</dbReference>
<dbReference type="Gene3D" id="3.40.50.20">
    <property type="match status" value="1"/>
</dbReference>
<keyword evidence="5" id="KW-0175">Coiled coil</keyword>
<sequence length="399" mass="45900">MVISTNKTNWFEIFKGRQFVEVDGAKCQLVIDQAPWDDIHLTAYSDHGGEVVVEIQKQEDPLPNTPQVKHRTFKPHFVLIRNVVHSTPKHNYRNLLFGFMFAAIPTFNNAKSIYDHLEKPIAYGGLLKVQNKLGRDKFPLIEQYYYPSYHTMAITPSYPLVVKVGHVHSGLGKVRLTKHDDFNDLVSVLALHEDYSTAERYYEGAYDLRIQKIGDHVRVLKRTGTGQWKTNNGTALLEEVPLTPQYKLWVDEASKEFNLEICALDVIHTESGEEYILELNDTSIGLSPEHEWEDSIRIRDLALQKLIEHYQKKDEKEQEVAKLVEDVNKLNLINKVEDLERKMNALSDELTQTLESNERIRQNYSKLRNEKSVPFKKGLAVGLSFAVAISAILFAYFSQ</sequence>
<dbReference type="PANTHER" id="PTHR10841">
    <property type="entry name" value="SYNAPSIN"/>
    <property type="match status" value="1"/>
</dbReference>
<evidence type="ECO:0000256" key="3">
    <source>
        <dbReference type="ARBA" id="ARBA00023018"/>
    </source>
</evidence>
<dbReference type="PRINTS" id="PR01368">
    <property type="entry name" value="SYNAPSIN"/>
</dbReference>
<dbReference type="Gene3D" id="3.30.1490.20">
    <property type="entry name" value="ATP-grasp fold, A domain"/>
    <property type="match status" value="1"/>
</dbReference>
<evidence type="ECO:0000256" key="2">
    <source>
        <dbReference type="ARBA" id="ARBA00022553"/>
    </source>
</evidence>